<dbReference type="Proteomes" id="UP000198963">
    <property type="component" value="Chromosome I"/>
</dbReference>
<keyword evidence="2" id="KW-1185">Reference proteome</keyword>
<dbReference type="Gene3D" id="1.10.3680.10">
    <property type="entry name" value="TerB-like"/>
    <property type="match status" value="1"/>
</dbReference>
<dbReference type="InterPro" id="IPR029024">
    <property type="entry name" value="TerB-like"/>
</dbReference>
<dbReference type="RefSeq" id="WP_092443681.1">
    <property type="nucleotide sequence ID" value="NZ_LT629774.1"/>
</dbReference>
<reference evidence="1 2" key="1">
    <citation type="submission" date="2016-10" db="EMBL/GenBank/DDBJ databases">
        <authorList>
            <person name="Varghese N."/>
            <person name="Submissions S."/>
        </authorList>
    </citation>
    <scope>NUCLEOTIDE SEQUENCE [LARGE SCALE GENOMIC DNA]</scope>
    <source>
        <strain evidence="1 2">RHA_55</strain>
    </source>
</reference>
<dbReference type="STRING" id="1249933.SAMN04489797_0363"/>
<sequence>MNPKTHIEFYKSLGHLFYAIAAIDNVIKDEEINTLKAIIESDWLASNEATNYILETFIQLQHIKSTNPEDSFQRFIDFRSTHQTLFNNTLNSKIINTAAAIANSYAKQNKSELIALAKLNIELKKEQS</sequence>
<evidence type="ECO:0000313" key="1">
    <source>
        <dbReference type="EMBL" id="SDR87837.1"/>
    </source>
</evidence>
<proteinExistence type="predicted"/>
<dbReference type="AlphaFoldDB" id="A0A1H1MMB0"/>
<accession>A0A1H1MMB0</accession>
<evidence type="ECO:0000313" key="2">
    <source>
        <dbReference type="Proteomes" id="UP000198963"/>
    </source>
</evidence>
<organism evidence="1 2">
    <name type="scientific">Winogradskyella sediminis</name>
    <dbReference type="NCBI Taxonomy" id="1382466"/>
    <lineage>
        <taxon>Bacteria</taxon>
        <taxon>Pseudomonadati</taxon>
        <taxon>Bacteroidota</taxon>
        <taxon>Flavobacteriia</taxon>
        <taxon>Flavobacteriales</taxon>
        <taxon>Flavobacteriaceae</taxon>
        <taxon>Winogradskyella</taxon>
    </lineage>
</organism>
<name>A0A1H1MMB0_9FLAO</name>
<evidence type="ECO:0008006" key="3">
    <source>
        <dbReference type="Google" id="ProtNLM"/>
    </source>
</evidence>
<gene>
    <name evidence="1" type="ORF">SAMN04489797_0363</name>
</gene>
<protein>
    <recommendedName>
        <fullName evidence="3">Tellurite resistance protein TerB</fullName>
    </recommendedName>
</protein>
<dbReference type="EMBL" id="LT629774">
    <property type="protein sequence ID" value="SDR87837.1"/>
    <property type="molecule type" value="Genomic_DNA"/>
</dbReference>